<keyword evidence="4" id="KW-1185">Reference proteome</keyword>
<comment type="caution">
    <text evidence="3">The sequence shown here is derived from an EMBL/GenBank/DDBJ whole genome shotgun (WGS) entry which is preliminary data.</text>
</comment>
<protein>
    <submittedName>
        <fullName evidence="3">Zinc ribbon domain-containing protein</fullName>
    </submittedName>
</protein>
<dbReference type="RefSeq" id="WP_125639348.1">
    <property type="nucleotide sequence ID" value="NZ_JBHSSJ010000002.1"/>
</dbReference>
<sequence length="82" mass="9373">MALKFCPQCGSSVAPTDELCPHCQFDLQAVRETTGAPKTETKKFNLGSLYANPYREGMKRLHAEDADAAKPRRHHWWPWSKE</sequence>
<dbReference type="Pfam" id="PF13248">
    <property type="entry name" value="Zn_ribbon_3"/>
    <property type="match status" value="1"/>
</dbReference>
<evidence type="ECO:0000313" key="3">
    <source>
        <dbReference type="EMBL" id="MFC6274420.1"/>
    </source>
</evidence>
<evidence type="ECO:0000256" key="1">
    <source>
        <dbReference type="SAM" id="MobiDB-lite"/>
    </source>
</evidence>
<dbReference type="Proteomes" id="UP001596191">
    <property type="component" value="Unassembled WGS sequence"/>
</dbReference>
<name>A0ABW1TMW5_9LACO</name>
<dbReference type="InterPro" id="IPR059113">
    <property type="entry name" value="Znf_ribbon"/>
</dbReference>
<reference evidence="4" key="1">
    <citation type="journal article" date="2019" name="Int. J. Syst. Evol. Microbiol.">
        <title>The Global Catalogue of Microorganisms (GCM) 10K type strain sequencing project: providing services to taxonomists for standard genome sequencing and annotation.</title>
        <authorList>
            <consortium name="The Broad Institute Genomics Platform"/>
            <consortium name="The Broad Institute Genome Sequencing Center for Infectious Disease"/>
            <person name="Wu L."/>
            <person name="Ma J."/>
        </authorList>
    </citation>
    <scope>NUCLEOTIDE SEQUENCE [LARGE SCALE GENOMIC DNA]</scope>
    <source>
        <strain evidence="4">CCM 8907</strain>
    </source>
</reference>
<feature type="region of interest" description="Disordered" evidence="1">
    <location>
        <begin position="62"/>
        <end position="82"/>
    </location>
</feature>
<feature type="domain" description="Putative zinc-ribbon" evidence="2">
    <location>
        <begin position="6"/>
        <end position="24"/>
    </location>
</feature>
<evidence type="ECO:0000313" key="4">
    <source>
        <dbReference type="Proteomes" id="UP001596191"/>
    </source>
</evidence>
<proteinExistence type="predicted"/>
<gene>
    <name evidence="3" type="ORF">ACFQET_02700</name>
</gene>
<accession>A0ABW1TMW5</accession>
<dbReference type="EMBL" id="JBHSSJ010000002">
    <property type="protein sequence ID" value="MFC6274420.1"/>
    <property type="molecule type" value="Genomic_DNA"/>
</dbReference>
<evidence type="ECO:0000259" key="2">
    <source>
        <dbReference type="Pfam" id="PF13248"/>
    </source>
</evidence>
<organism evidence="3 4">
    <name type="scientific">Levilactobacillus tangyuanensis</name>
    <dbReference type="NCBI Taxonomy" id="2486021"/>
    <lineage>
        <taxon>Bacteria</taxon>
        <taxon>Bacillati</taxon>
        <taxon>Bacillota</taxon>
        <taxon>Bacilli</taxon>
        <taxon>Lactobacillales</taxon>
        <taxon>Lactobacillaceae</taxon>
        <taxon>Levilactobacillus</taxon>
    </lineage>
</organism>